<feature type="domain" description="Ribbon-helix-helix protein CopG" evidence="1">
    <location>
        <begin position="7"/>
        <end position="41"/>
    </location>
</feature>
<dbReference type="InterPro" id="IPR002145">
    <property type="entry name" value="CopG"/>
</dbReference>
<organism evidence="2">
    <name type="scientific">bioreactor metagenome</name>
    <dbReference type="NCBI Taxonomy" id="1076179"/>
    <lineage>
        <taxon>unclassified sequences</taxon>
        <taxon>metagenomes</taxon>
        <taxon>ecological metagenomes</taxon>
    </lineage>
</organism>
<protein>
    <recommendedName>
        <fullName evidence="1">Ribbon-helix-helix protein CopG domain-containing protein</fullName>
    </recommendedName>
</protein>
<name>A0A645BU78_9ZZZZ</name>
<reference evidence="2" key="1">
    <citation type="submission" date="2019-08" db="EMBL/GenBank/DDBJ databases">
        <authorList>
            <person name="Kucharzyk K."/>
            <person name="Murdoch R.W."/>
            <person name="Higgins S."/>
            <person name="Loffler F."/>
        </authorList>
    </citation>
    <scope>NUCLEOTIDE SEQUENCE</scope>
</reference>
<dbReference type="Pfam" id="PF01402">
    <property type="entry name" value="RHH_1"/>
    <property type="match status" value="1"/>
</dbReference>
<dbReference type="AlphaFoldDB" id="A0A645BU78"/>
<sequence>MAKSVYSVVLSDEVVAEIDRLAYAEGTSRSKLIDRVLAEYAGCDTQSRRMTDIFSCIEEMARPLRQFRLLMTPSDELFQLKSAVPYKYNPTVKYAVELYEGDSAAMGEVRVSMRTQSGALLAALHRFFLLWAGLEQQGFAQGDALEYQIEEGKYTRRLRPMQGAQSVQVGEAIAGYIRLFDRALQAYFDRLGDGQTAAGRAATAAFTRGLTQEVAQL</sequence>
<accession>A0A645BU78</accession>
<proteinExistence type="predicted"/>
<dbReference type="GO" id="GO:0006355">
    <property type="term" value="P:regulation of DNA-templated transcription"/>
    <property type="evidence" value="ECO:0007669"/>
    <property type="project" value="InterPro"/>
</dbReference>
<dbReference type="EMBL" id="VSSQ01022552">
    <property type="protein sequence ID" value="MPM68936.1"/>
    <property type="molecule type" value="Genomic_DNA"/>
</dbReference>
<dbReference type="CDD" id="cd21631">
    <property type="entry name" value="RHH_CopG_NikR-like"/>
    <property type="match status" value="1"/>
</dbReference>
<evidence type="ECO:0000259" key="1">
    <source>
        <dbReference type="Pfam" id="PF01402"/>
    </source>
</evidence>
<comment type="caution">
    <text evidence="2">The sequence shown here is derived from an EMBL/GenBank/DDBJ whole genome shotgun (WGS) entry which is preliminary data.</text>
</comment>
<gene>
    <name evidence="2" type="ORF">SDC9_115873</name>
</gene>
<evidence type="ECO:0000313" key="2">
    <source>
        <dbReference type="EMBL" id="MPM68936.1"/>
    </source>
</evidence>